<name>A0A5C6CHG0_9BACT</name>
<dbReference type="Proteomes" id="UP000318437">
    <property type="component" value="Unassembled WGS sequence"/>
</dbReference>
<feature type="domain" description="Type II/III secretion system secretin-like" evidence="6">
    <location>
        <begin position="105"/>
        <end position="211"/>
    </location>
</feature>
<feature type="chain" id="PRO_5023119587" evidence="5">
    <location>
        <begin position="24"/>
        <end position="251"/>
    </location>
</feature>
<evidence type="ECO:0000256" key="3">
    <source>
        <dbReference type="ARBA" id="ARBA00023136"/>
    </source>
</evidence>
<dbReference type="PANTHER" id="PTHR30332:SF24">
    <property type="entry name" value="SECRETIN GSPD-RELATED"/>
    <property type="match status" value="1"/>
</dbReference>
<dbReference type="GO" id="GO:0015627">
    <property type="term" value="C:type II protein secretion system complex"/>
    <property type="evidence" value="ECO:0007669"/>
    <property type="project" value="TreeGrafter"/>
</dbReference>
<dbReference type="PANTHER" id="PTHR30332">
    <property type="entry name" value="PROBABLE GENERAL SECRETION PATHWAY PROTEIN D"/>
    <property type="match status" value="1"/>
</dbReference>
<comment type="subcellular location">
    <subcellularLocation>
        <location evidence="1">Membrane</location>
    </subcellularLocation>
</comment>
<dbReference type="InterPro" id="IPR050810">
    <property type="entry name" value="Bact_Secretion_Sys_Channel"/>
</dbReference>
<evidence type="ECO:0000313" key="8">
    <source>
        <dbReference type="Proteomes" id="UP000318437"/>
    </source>
</evidence>
<keyword evidence="3" id="KW-0472">Membrane</keyword>
<evidence type="ECO:0000256" key="2">
    <source>
        <dbReference type="ARBA" id="ARBA00022729"/>
    </source>
</evidence>
<dbReference type="GO" id="GO:0016020">
    <property type="term" value="C:membrane"/>
    <property type="evidence" value="ECO:0007669"/>
    <property type="project" value="UniProtKB-SubCell"/>
</dbReference>
<comment type="caution">
    <text evidence="7">The sequence shown here is derived from an EMBL/GenBank/DDBJ whole genome shotgun (WGS) entry which is preliminary data.</text>
</comment>
<sequence length="251" mass="27593" precursor="true">MQKICYLITFTCAILFLNSAVLAESQQDEIKSIPSDNDKVVSTSSRQIMVRVQLAEVSVSNLRKLELDFSEFQENEVVKLSASDAFRLGNRHMYSSGQFSGLLDAMVQNGIARILADPCIATVDGRTASLSVGGTVNIADQERNIKKDQPTFIHVGTDLTVLPTFLTNDRVSIDLKLSWSELCGNDKPLGCKRKYEIDTSLETEVGSSFLLSSISLVKQADAADEKETAFLLLVTPELAEQTALVKHSRTK</sequence>
<evidence type="ECO:0000256" key="4">
    <source>
        <dbReference type="RuleBase" id="RU004003"/>
    </source>
</evidence>
<feature type="signal peptide" evidence="5">
    <location>
        <begin position="1"/>
        <end position="23"/>
    </location>
</feature>
<reference evidence="7 8" key="1">
    <citation type="submission" date="2019-02" db="EMBL/GenBank/DDBJ databases">
        <title>Deep-cultivation of Planctomycetes and their phenomic and genomic characterization uncovers novel biology.</title>
        <authorList>
            <person name="Wiegand S."/>
            <person name="Jogler M."/>
            <person name="Boedeker C."/>
            <person name="Pinto D."/>
            <person name="Vollmers J."/>
            <person name="Rivas-Marin E."/>
            <person name="Kohn T."/>
            <person name="Peeters S.H."/>
            <person name="Heuer A."/>
            <person name="Rast P."/>
            <person name="Oberbeckmann S."/>
            <person name="Bunk B."/>
            <person name="Jeske O."/>
            <person name="Meyerdierks A."/>
            <person name="Storesund J.E."/>
            <person name="Kallscheuer N."/>
            <person name="Luecker S."/>
            <person name="Lage O.M."/>
            <person name="Pohl T."/>
            <person name="Merkel B.J."/>
            <person name="Hornburger P."/>
            <person name="Mueller R.-W."/>
            <person name="Bruemmer F."/>
            <person name="Labrenz M."/>
            <person name="Spormann A.M."/>
            <person name="Op Den Camp H."/>
            <person name="Overmann J."/>
            <person name="Amann R."/>
            <person name="Jetten M.S.M."/>
            <person name="Mascher T."/>
            <person name="Medema M.H."/>
            <person name="Devos D.P."/>
            <person name="Kaster A.-K."/>
            <person name="Ovreas L."/>
            <person name="Rohde M."/>
            <person name="Galperin M.Y."/>
            <person name="Jogler C."/>
        </authorList>
    </citation>
    <scope>NUCLEOTIDE SEQUENCE [LARGE SCALE GENOMIC DNA]</scope>
    <source>
        <strain evidence="7 8">Pla144</strain>
    </source>
</reference>
<accession>A0A5C6CHG0</accession>
<evidence type="ECO:0000313" key="7">
    <source>
        <dbReference type="EMBL" id="TWU23798.1"/>
    </source>
</evidence>
<evidence type="ECO:0000256" key="5">
    <source>
        <dbReference type="SAM" id="SignalP"/>
    </source>
</evidence>
<proteinExistence type="inferred from homology"/>
<comment type="similarity">
    <text evidence="4">Belongs to the bacterial secretin family.</text>
</comment>
<organism evidence="7 8">
    <name type="scientific">Bythopirellula polymerisocia</name>
    <dbReference type="NCBI Taxonomy" id="2528003"/>
    <lineage>
        <taxon>Bacteria</taxon>
        <taxon>Pseudomonadati</taxon>
        <taxon>Planctomycetota</taxon>
        <taxon>Planctomycetia</taxon>
        <taxon>Pirellulales</taxon>
        <taxon>Lacipirellulaceae</taxon>
        <taxon>Bythopirellula</taxon>
    </lineage>
</organism>
<evidence type="ECO:0000256" key="1">
    <source>
        <dbReference type="ARBA" id="ARBA00004370"/>
    </source>
</evidence>
<dbReference type="AlphaFoldDB" id="A0A5C6CHG0"/>
<protein>
    <submittedName>
        <fullName evidence="7">Bacterial type II and III secretion system protein</fullName>
    </submittedName>
</protein>
<dbReference type="InterPro" id="IPR004846">
    <property type="entry name" value="T2SS/T3SS_dom"/>
</dbReference>
<dbReference type="GO" id="GO:0009306">
    <property type="term" value="P:protein secretion"/>
    <property type="evidence" value="ECO:0007669"/>
    <property type="project" value="InterPro"/>
</dbReference>
<dbReference type="EMBL" id="SJPS01000006">
    <property type="protein sequence ID" value="TWU23798.1"/>
    <property type="molecule type" value="Genomic_DNA"/>
</dbReference>
<keyword evidence="2 5" id="KW-0732">Signal</keyword>
<evidence type="ECO:0000259" key="6">
    <source>
        <dbReference type="Pfam" id="PF00263"/>
    </source>
</evidence>
<gene>
    <name evidence="7" type="ORF">Pla144_39730</name>
</gene>
<keyword evidence="8" id="KW-1185">Reference proteome</keyword>
<dbReference type="Pfam" id="PF00263">
    <property type="entry name" value="Secretin"/>
    <property type="match status" value="1"/>
</dbReference>